<evidence type="ECO:0000313" key="2">
    <source>
        <dbReference type="Proteomes" id="UP000299102"/>
    </source>
</evidence>
<organism evidence="1 2">
    <name type="scientific">Eumeta variegata</name>
    <name type="common">Bagworm moth</name>
    <name type="synonym">Eumeta japonica</name>
    <dbReference type="NCBI Taxonomy" id="151549"/>
    <lineage>
        <taxon>Eukaryota</taxon>
        <taxon>Metazoa</taxon>
        <taxon>Ecdysozoa</taxon>
        <taxon>Arthropoda</taxon>
        <taxon>Hexapoda</taxon>
        <taxon>Insecta</taxon>
        <taxon>Pterygota</taxon>
        <taxon>Neoptera</taxon>
        <taxon>Endopterygota</taxon>
        <taxon>Lepidoptera</taxon>
        <taxon>Glossata</taxon>
        <taxon>Ditrysia</taxon>
        <taxon>Tineoidea</taxon>
        <taxon>Psychidae</taxon>
        <taxon>Oiketicinae</taxon>
        <taxon>Eumeta</taxon>
    </lineage>
</organism>
<reference evidence="1 2" key="1">
    <citation type="journal article" date="2019" name="Commun. Biol.">
        <title>The bagworm genome reveals a unique fibroin gene that provides high tensile strength.</title>
        <authorList>
            <person name="Kono N."/>
            <person name="Nakamura H."/>
            <person name="Ohtoshi R."/>
            <person name="Tomita M."/>
            <person name="Numata K."/>
            <person name="Arakawa K."/>
        </authorList>
    </citation>
    <scope>NUCLEOTIDE SEQUENCE [LARGE SCALE GENOMIC DNA]</scope>
</reference>
<accession>A0A4C1ZQA2</accession>
<evidence type="ECO:0000313" key="1">
    <source>
        <dbReference type="EMBL" id="GBP88807.1"/>
    </source>
</evidence>
<comment type="caution">
    <text evidence="1">The sequence shown here is derived from an EMBL/GenBank/DDBJ whole genome shotgun (WGS) entry which is preliminary data.</text>
</comment>
<dbReference type="Proteomes" id="UP000299102">
    <property type="component" value="Unassembled WGS sequence"/>
</dbReference>
<dbReference type="EMBL" id="BGZK01001960">
    <property type="protein sequence ID" value="GBP88807.1"/>
    <property type="molecule type" value="Genomic_DNA"/>
</dbReference>
<gene>
    <name evidence="1" type="ORF">EVAR_57925_1</name>
</gene>
<proteinExistence type="predicted"/>
<sequence length="96" mass="11113">MPATTRKLQAKSMSEYLNEKSPWDGTGHQVLQLAKIEIYQLSTWRSKLFGGGHRKRRGHRLVAEHPRTERNVQTLHPCVKLAVLRMFAFFESGDHN</sequence>
<name>A0A4C1ZQA2_EUMVA</name>
<keyword evidence="2" id="KW-1185">Reference proteome</keyword>
<protein>
    <submittedName>
        <fullName evidence="1">Uncharacterized protein</fullName>
    </submittedName>
</protein>
<dbReference type="AlphaFoldDB" id="A0A4C1ZQA2"/>